<dbReference type="SUPFAM" id="SSF51905">
    <property type="entry name" value="FAD/NAD(P)-binding domain"/>
    <property type="match status" value="1"/>
</dbReference>
<dbReference type="PANTHER" id="PTHR13789:SF309">
    <property type="entry name" value="PUTATIVE (AFU_ORTHOLOGUE AFUA_6G14510)-RELATED"/>
    <property type="match status" value="1"/>
</dbReference>
<evidence type="ECO:0000313" key="5">
    <source>
        <dbReference type="Proteomes" id="UP000265692"/>
    </source>
</evidence>
<dbReference type="Gene3D" id="3.50.50.60">
    <property type="entry name" value="FAD/NAD(P)-binding domain"/>
    <property type="match status" value="1"/>
</dbReference>
<evidence type="ECO:0000313" key="4">
    <source>
        <dbReference type="EMBL" id="RHW32389.1"/>
    </source>
</evidence>
<evidence type="ECO:0000259" key="3">
    <source>
        <dbReference type="Pfam" id="PF01494"/>
    </source>
</evidence>
<accession>A0A396SIB7</accession>
<sequence length="368" mass="40965">MSMKSNSKLRVAVIGGGIGGAATAVALKSIGIRADLYEQASEIKEVGAGVGMRPPTVNYFKKWGIYGEIERKSSRSDYMEVVAANGDVLVRERWPLLTDNPEEKWARLVHRADLIEIFLNQLPTDSIHLGHRLDKIIDHGNYAEVHFENGRSIEADLVIGADGIRSEVRSQLFSDTKPIYSGTHAYRAVVTNKEAFELVPDNTLKVYVDGRAQIYVLPLHHRNQVSFDVTIQSPDASWRPVVSPEEIVKLVDNFVDGIQKTALTVEEYTCRSVYDIDSIDRWHSNCVALLGDAAHAMQHHTGQGANSAIQDAGVLAECLQEADSIPEALQLYQSRRKPVTDKFQELSRQAPTQQTETAFIEKSHFEKA</sequence>
<dbReference type="GO" id="GO:0004497">
    <property type="term" value="F:monooxygenase activity"/>
    <property type="evidence" value="ECO:0007669"/>
    <property type="project" value="UniProtKB-KW"/>
</dbReference>
<dbReference type="GO" id="GO:0071949">
    <property type="term" value="F:FAD binding"/>
    <property type="evidence" value="ECO:0007669"/>
    <property type="project" value="InterPro"/>
</dbReference>
<dbReference type="PANTHER" id="PTHR13789">
    <property type="entry name" value="MONOOXYGENASE"/>
    <property type="match status" value="1"/>
</dbReference>
<protein>
    <submittedName>
        <fullName evidence="4">FAD-dependent monooxygenase</fullName>
    </submittedName>
</protein>
<dbReference type="EMBL" id="QWEI01000013">
    <property type="protein sequence ID" value="RHW32389.1"/>
    <property type="molecule type" value="Genomic_DNA"/>
</dbReference>
<reference evidence="4 5" key="1">
    <citation type="submission" date="2018-08" db="EMBL/GenBank/DDBJ databases">
        <title>Lysinibacillus sp. YLB-03 draft genome sequence.</title>
        <authorList>
            <person name="Yu L."/>
        </authorList>
    </citation>
    <scope>NUCLEOTIDE SEQUENCE [LARGE SCALE GENOMIC DNA]</scope>
    <source>
        <strain evidence="4 5">YLB-03</strain>
    </source>
</reference>
<feature type="domain" description="FAD-binding" evidence="3">
    <location>
        <begin position="9"/>
        <end position="343"/>
    </location>
</feature>
<dbReference type="Proteomes" id="UP000265692">
    <property type="component" value="Unassembled WGS sequence"/>
</dbReference>
<gene>
    <name evidence="4" type="ORF">D1B33_16775</name>
</gene>
<organism evidence="4 5">
    <name type="scientific">Ureibacillus yapensis</name>
    <dbReference type="NCBI Taxonomy" id="2304605"/>
    <lineage>
        <taxon>Bacteria</taxon>
        <taxon>Bacillati</taxon>
        <taxon>Bacillota</taxon>
        <taxon>Bacilli</taxon>
        <taxon>Bacillales</taxon>
        <taxon>Caryophanaceae</taxon>
        <taxon>Ureibacillus</taxon>
    </lineage>
</organism>
<dbReference type="InterPro" id="IPR002938">
    <property type="entry name" value="FAD-bd"/>
</dbReference>
<evidence type="ECO:0000256" key="1">
    <source>
        <dbReference type="ARBA" id="ARBA00023002"/>
    </source>
</evidence>
<keyword evidence="1" id="KW-0560">Oxidoreductase</keyword>
<dbReference type="OrthoDB" id="9766816at2"/>
<dbReference type="InterPro" id="IPR050493">
    <property type="entry name" value="FAD-dep_Monooxygenase_BioMet"/>
</dbReference>
<dbReference type="Pfam" id="PF01494">
    <property type="entry name" value="FAD_binding_3"/>
    <property type="match status" value="1"/>
</dbReference>
<comment type="caution">
    <text evidence="4">The sequence shown here is derived from an EMBL/GenBank/DDBJ whole genome shotgun (WGS) entry which is preliminary data.</text>
</comment>
<proteinExistence type="predicted"/>
<keyword evidence="2 4" id="KW-0503">Monooxygenase</keyword>
<dbReference type="PRINTS" id="PR00420">
    <property type="entry name" value="RNGMNOXGNASE"/>
</dbReference>
<keyword evidence="5" id="KW-1185">Reference proteome</keyword>
<evidence type="ECO:0000256" key="2">
    <source>
        <dbReference type="ARBA" id="ARBA00023033"/>
    </source>
</evidence>
<dbReference type="InterPro" id="IPR036188">
    <property type="entry name" value="FAD/NAD-bd_sf"/>
</dbReference>
<name>A0A396SIB7_9BACL</name>
<dbReference type="AlphaFoldDB" id="A0A396SIB7"/>